<sequence>MLLGANVVPINTSGISRQEFSRVLAKHGRRCSSIVGPAAEVLELWTLLEPHWGKARALRPNQPMLSIQQRSLCEPDELVRYSKREDVESLIPACVDMFTNEVGVSPIAHGAGAAYRNRISELVNQRRSFVRIDNGRIIFKAEVGAVGAGVAQIQGVWIDPEFRGRGLAAPGMAAVVRMVQDDIAPIVSLYVNDFNEAALATYRRVGFEQVDTFATVLF</sequence>
<dbReference type="Gene3D" id="3.40.630.30">
    <property type="match status" value="1"/>
</dbReference>
<reference evidence="2" key="1">
    <citation type="submission" date="2020-05" db="EMBL/GenBank/DDBJ databases">
        <authorList>
            <person name="Chiriac C."/>
            <person name="Salcher M."/>
            <person name="Ghai R."/>
            <person name="Kavagutti S V."/>
        </authorList>
    </citation>
    <scope>NUCLEOTIDE SEQUENCE</scope>
</reference>
<proteinExistence type="predicted"/>
<dbReference type="InterPro" id="IPR016181">
    <property type="entry name" value="Acyl_CoA_acyltransferase"/>
</dbReference>
<protein>
    <submittedName>
        <fullName evidence="2">Unannotated protein</fullName>
    </submittedName>
</protein>
<dbReference type="PANTHER" id="PTHR43072:SF54">
    <property type="entry name" value="GCN5-RELATED N-ACETYLTRANSFERASE"/>
    <property type="match status" value="1"/>
</dbReference>
<evidence type="ECO:0000313" key="2">
    <source>
        <dbReference type="EMBL" id="CAB4345037.1"/>
    </source>
</evidence>
<dbReference type="PANTHER" id="PTHR43072">
    <property type="entry name" value="N-ACETYLTRANSFERASE"/>
    <property type="match status" value="1"/>
</dbReference>
<dbReference type="Pfam" id="PF13312">
    <property type="entry name" value="DUF4081"/>
    <property type="match status" value="1"/>
</dbReference>
<dbReference type="AlphaFoldDB" id="A0A6J5ZW30"/>
<evidence type="ECO:0000259" key="1">
    <source>
        <dbReference type="PROSITE" id="PS51186"/>
    </source>
</evidence>
<dbReference type="InterPro" id="IPR000182">
    <property type="entry name" value="GNAT_dom"/>
</dbReference>
<feature type="domain" description="N-acetyltransferase" evidence="1">
    <location>
        <begin position="77"/>
        <end position="218"/>
    </location>
</feature>
<dbReference type="Pfam" id="PF00583">
    <property type="entry name" value="Acetyltransf_1"/>
    <property type="match status" value="1"/>
</dbReference>
<name>A0A6J5ZW30_9ZZZZ</name>
<dbReference type="PROSITE" id="PS51186">
    <property type="entry name" value="GNAT"/>
    <property type="match status" value="1"/>
</dbReference>
<dbReference type="InterPro" id="IPR025289">
    <property type="entry name" value="DUF4081"/>
</dbReference>
<dbReference type="GO" id="GO:0016747">
    <property type="term" value="F:acyltransferase activity, transferring groups other than amino-acyl groups"/>
    <property type="evidence" value="ECO:0007669"/>
    <property type="project" value="InterPro"/>
</dbReference>
<dbReference type="EMBL" id="CAESAJ010000216">
    <property type="protein sequence ID" value="CAB4345037.1"/>
    <property type="molecule type" value="Genomic_DNA"/>
</dbReference>
<dbReference type="SUPFAM" id="SSF55729">
    <property type="entry name" value="Acyl-CoA N-acyltransferases (Nat)"/>
    <property type="match status" value="1"/>
</dbReference>
<gene>
    <name evidence="2" type="ORF">UFOPK3770_01367</name>
</gene>
<organism evidence="2">
    <name type="scientific">freshwater metagenome</name>
    <dbReference type="NCBI Taxonomy" id="449393"/>
    <lineage>
        <taxon>unclassified sequences</taxon>
        <taxon>metagenomes</taxon>
        <taxon>ecological metagenomes</taxon>
    </lineage>
</organism>
<accession>A0A6J5ZW30</accession>